<reference evidence="11 12" key="1">
    <citation type="journal article" date="2014" name="Nature">
        <title>The genome of the recently domesticated crop plant sugar beet (Beta vulgaris).</title>
        <authorList>
            <person name="Dohm J.C."/>
            <person name="Minoche A.E."/>
            <person name="Holtgrawe D."/>
            <person name="Capella-Gutierrez S."/>
            <person name="Zakrzewski F."/>
            <person name="Tafer H."/>
            <person name="Rupp O."/>
            <person name="Sorensen T.R."/>
            <person name="Stracke R."/>
            <person name="Reinhardt R."/>
            <person name="Goesmann A."/>
            <person name="Kraft T."/>
            <person name="Schulz B."/>
            <person name="Stadler P.F."/>
            <person name="Schmidt T."/>
            <person name="Gabaldon T."/>
            <person name="Lehrach H."/>
            <person name="Weisshaar B."/>
            <person name="Himmelbauer H."/>
        </authorList>
    </citation>
    <scope>NUCLEOTIDE SEQUENCE [LARGE SCALE GENOMIC DNA]</scope>
    <source>
        <tissue evidence="11">Taproot</tissue>
    </source>
</reference>
<dbReference type="GO" id="GO:0016020">
    <property type="term" value="C:membrane"/>
    <property type="evidence" value="ECO:0007669"/>
    <property type="project" value="UniProtKB-SubCell"/>
</dbReference>
<keyword evidence="9" id="KW-0503">Monooxygenase</keyword>
<evidence type="ECO:0000256" key="8">
    <source>
        <dbReference type="ARBA" id="ARBA00023004"/>
    </source>
</evidence>
<dbReference type="GO" id="GO:0016705">
    <property type="term" value="F:oxidoreductase activity, acting on paired donors, with incorporation or reduction of molecular oxygen"/>
    <property type="evidence" value="ECO:0007669"/>
    <property type="project" value="InterPro"/>
</dbReference>
<evidence type="ECO:0000256" key="7">
    <source>
        <dbReference type="ARBA" id="ARBA00023002"/>
    </source>
</evidence>
<sequence>EKSYFWNGPTPTVIITKPEEIREIMLKIYDFQKTTTPLLKRLTNGLVRLEGQKWAQERKLLNPAFHVEKLKVDQSLTYELSTI</sequence>
<evidence type="ECO:0000256" key="4">
    <source>
        <dbReference type="ARBA" id="ARBA00022692"/>
    </source>
</evidence>
<dbReference type="OrthoDB" id="1470350at2759"/>
<dbReference type="Gramene" id="KMS93288">
    <property type="protein sequence ID" value="KMS93288"/>
    <property type="gene ID" value="BVRB_032990"/>
</dbReference>
<keyword evidence="3" id="KW-0349">Heme</keyword>
<evidence type="ECO:0008006" key="13">
    <source>
        <dbReference type="Google" id="ProtNLM"/>
    </source>
</evidence>
<name>A0A0J8B072_BETVV</name>
<feature type="non-terminal residue" evidence="11">
    <location>
        <position position="1"/>
    </location>
</feature>
<evidence type="ECO:0000313" key="12">
    <source>
        <dbReference type="Proteomes" id="UP000035740"/>
    </source>
</evidence>
<keyword evidence="12" id="KW-1185">Reference proteome</keyword>
<evidence type="ECO:0000256" key="5">
    <source>
        <dbReference type="ARBA" id="ARBA00022723"/>
    </source>
</evidence>
<keyword evidence="8" id="KW-0408">Iron</keyword>
<evidence type="ECO:0000256" key="2">
    <source>
        <dbReference type="ARBA" id="ARBA00010617"/>
    </source>
</evidence>
<dbReference type="PANTHER" id="PTHR24282:SF255">
    <property type="entry name" value="CYTOCHROME P450 72A11-RELATED"/>
    <property type="match status" value="1"/>
</dbReference>
<dbReference type="GO" id="GO:0020037">
    <property type="term" value="F:heme binding"/>
    <property type="evidence" value="ECO:0007669"/>
    <property type="project" value="InterPro"/>
</dbReference>
<dbReference type="InterPro" id="IPR036396">
    <property type="entry name" value="Cyt_P450_sf"/>
</dbReference>
<comment type="similarity">
    <text evidence="2">Belongs to the cytochrome P450 family.</text>
</comment>
<keyword evidence="5" id="KW-0479">Metal-binding</keyword>
<gene>
    <name evidence="11" type="ORF">BVRB_032990</name>
</gene>
<evidence type="ECO:0000313" key="11">
    <source>
        <dbReference type="EMBL" id="KMS93288.1"/>
    </source>
</evidence>
<keyword evidence="10" id="KW-0472">Membrane</keyword>
<dbReference type="Gene3D" id="1.10.630.10">
    <property type="entry name" value="Cytochrome P450"/>
    <property type="match status" value="1"/>
</dbReference>
<evidence type="ECO:0000256" key="3">
    <source>
        <dbReference type="ARBA" id="ARBA00022617"/>
    </source>
</evidence>
<proteinExistence type="inferred from homology"/>
<dbReference type="GO" id="GO:0005506">
    <property type="term" value="F:iron ion binding"/>
    <property type="evidence" value="ECO:0007669"/>
    <property type="project" value="InterPro"/>
</dbReference>
<accession>A0A0J8B072</accession>
<dbReference type="SUPFAM" id="SSF48264">
    <property type="entry name" value="Cytochrome P450"/>
    <property type="match status" value="1"/>
</dbReference>
<organism evidence="11 12">
    <name type="scientific">Beta vulgaris subsp. vulgaris</name>
    <name type="common">Beet</name>
    <dbReference type="NCBI Taxonomy" id="3555"/>
    <lineage>
        <taxon>Eukaryota</taxon>
        <taxon>Viridiplantae</taxon>
        <taxon>Streptophyta</taxon>
        <taxon>Embryophyta</taxon>
        <taxon>Tracheophyta</taxon>
        <taxon>Spermatophyta</taxon>
        <taxon>Magnoliopsida</taxon>
        <taxon>eudicotyledons</taxon>
        <taxon>Gunneridae</taxon>
        <taxon>Pentapetalae</taxon>
        <taxon>Caryophyllales</taxon>
        <taxon>Chenopodiaceae</taxon>
        <taxon>Betoideae</taxon>
        <taxon>Beta</taxon>
    </lineage>
</organism>
<keyword evidence="6" id="KW-1133">Transmembrane helix</keyword>
<evidence type="ECO:0000256" key="10">
    <source>
        <dbReference type="ARBA" id="ARBA00023136"/>
    </source>
</evidence>
<evidence type="ECO:0000256" key="6">
    <source>
        <dbReference type="ARBA" id="ARBA00022989"/>
    </source>
</evidence>
<dbReference type="Proteomes" id="UP000035740">
    <property type="component" value="Unassembled WGS sequence"/>
</dbReference>
<dbReference type="AlphaFoldDB" id="A0A0J8B072"/>
<comment type="subcellular location">
    <subcellularLocation>
        <location evidence="1">Membrane</location>
    </subcellularLocation>
</comment>
<keyword evidence="4" id="KW-0812">Transmembrane</keyword>
<dbReference type="InterPro" id="IPR001128">
    <property type="entry name" value="Cyt_P450"/>
</dbReference>
<dbReference type="Pfam" id="PF00067">
    <property type="entry name" value="p450"/>
    <property type="match status" value="1"/>
</dbReference>
<dbReference type="GO" id="GO:0004497">
    <property type="term" value="F:monooxygenase activity"/>
    <property type="evidence" value="ECO:0007669"/>
    <property type="project" value="UniProtKB-KW"/>
</dbReference>
<dbReference type="InterPro" id="IPR050665">
    <property type="entry name" value="Cytochrome_P450_Monooxygen"/>
</dbReference>
<evidence type="ECO:0000256" key="1">
    <source>
        <dbReference type="ARBA" id="ARBA00004370"/>
    </source>
</evidence>
<evidence type="ECO:0000256" key="9">
    <source>
        <dbReference type="ARBA" id="ARBA00023033"/>
    </source>
</evidence>
<dbReference type="OMA" id="HFEKIQY"/>
<keyword evidence="7" id="KW-0560">Oxidoreductase</keyword>
<dbReference type="PANTHER" id="PTHR24282">
    <property type="entry name" value="CYTOCHROME P450 FAMILY MEMBER"/>
    <property type="match status" value="1"/>
</dbReference>
<protein>
    <recommendedName>
        <fullName evidence="13">Cytochrome P450</fullName>
    </recommendedName>
</protein>
<dbReference type="EMBL" id="KQ104570">
    <property type="protein sequence ID" value="KMS93288.1"/>
    <property type="molecule type" value="Genomic_DNA"/>
</dbReference>